<evidence type="ECO:0008006" key="6">
    <source>
        <dbReference type="Google" id="ProtNLM"/>
    </source>
</evidence>
<evidence type="ECO:0000256" key="2">
    <source>
        <dbReference type="SAM" id="MobiDB-lite"/>
    </source>
</evidence>
<comment type="caution">
    <text evidence="4">The sequence shown here is derived from an EMBL/GenBank/DDBJ whole genome shotgun (WGS) entry which is preliminary data.</text>
</comment>
<sequence>MQAFLRFGCLSKTVPKTFISGSRCVPRKQNLQRPCVFHTCRKSLRNLFILARQYRGSCSKPTNFSFPFDKEKQKRLRAEHSKSISSVLLRFFVSTVVSLFAVSFGGRLEALAARGKALESNSAPPIFNAYDSSVGKSSRYHSTMVKNTKVSEQSDVKHKTNNNSKKTPPAQAKLAKSEKLITWSLTLVVFAGVCFVLYRISLKEEEEEAKAIEREYQRLEQLKREFIESDDDSPVRDEDLLSSLRKRLENQTQQEDQGSSSEEVGEITNESTSVEGVETDNPPAGSVQGEEEVLSSEKATSSEGVSSEHLDMLRRMYEGTSVTNREEGNNNPDGNQDGDRNTPNDARYDDKGSKGRKNRT</sequence>
<feature type="transmembrane region" description="Helical" evidence="3">
    <location>
        <begin position="180"/>
        <end position="200"/>
    </location>
</feature>
<feature type="transmembrane region" description="Helical" evidence="3">
    <location>
        <begin position="87"/>
        <end position="106"/>
    </location>
</feature>
<dbReference type="AlphaFoldDB" id="A0AAV9IFP7"/>
<feature type="region of interest" description="Disordered" evidence="2">
    <location>
        <begin position="248"/>
        <end position="360"/>
    </location>
</feature>
<keyword evidence="3" id="KW-0812">Transmembrane</keyword>
<name>A0AAV9IFP7_9RHOD</name>
<keyword evidence="5" id="KW-1185">Reference proteome</keyword>
<keyword evidence="1" id="KW-0175">Coiled coil</keyword>
<feature type="compositionally biased region" description="Polar residues" evidence="2">
    <location>
        <begin position="250"/>
        <end position="274"/>
    </location>
</feature>
<keyword evidence="3" id="KW-0472">Membrane</keyword>
<gene>
    <name evidence="4" type="ORF">GAYE_SCF20G4053</name>
</gene>
<reference evidence="4 5" key="1">
    <citation type="submission" date="2022-07" db="EMBL/GenBank/DDBJ databases">
        <title>Genome-wide signatures of adaptation to extreme environments.</title>
        <authorList>
            <person name="Cho C.H."/>
            <person name="Yoon H.S."/>
        </authorList>
    </citation>
    <scope>NUCLEOTIDE SEQUENCE [LARGE SCALE GENOMIC DNA]</scope>
    <source>
        <strain evidence="4 5">108.79 E11</strain>
    </source>
</reference>
<feature type="compositionally biased region" description="Basic and acidic residues" evidence="2">
    <location>
        <begin position="337"/>
        <end position="353"/>
    </location>
</feature>
<feature type="compositionally biased region" description="Basic and acidic residues" evidence="2">
    <location>
        <begin position="306"/>
        <end position="317"/>
    </location>
</feature>
<accession>A0AAV9IFP7</accession>
<protein>
    <recommendedName>
        <fullName evidence="6">Transmembrane protein</fullName>
    </recommendedName>
</protein>
<dbReference type="EMBL" id="JANCYU010000037">
    <property type="protein sequence ID" value="KAK4526139.1"/>
    <property type="molecule type" value="Genomic_DNA"/>
</dbReference>
<proteinExistence type="predicted"/>
<evidence type="ECO:0000313" key="5">
    <source>
        <dbReference type="Proteomes" id="UP001300502"/>
    </source>
</evidence>
<keyword evidence="3" id="KW-1133">Transmembrane helix</keyword>
<feature type="region of interest" description="Disordered" evidence="2">
    <location>
        <begin position="145"/>
        <end position="171"/>
    </location>
</feature>
<feature type="coiled-coil region" evidence="1">
    <location>
        <begin position="195"/>
        <end position="232"/>
    </location>
</feature>
<evidence type="ECO:0000256" key="3">
    <source>
        <dbReference type="SAM" id="Phobius"/>
    </source>
</evidence>
<organism evidence="4 5">
    <name type="scientific">Galdieria yellowstonensis</name>
    <dbReference type="NCBI Taxonomy" id="3028027"/>
    <lineage>
        <taxon>Eukaryota</taxon>
        <taxon>Rhodophyta</taxon>
        <taxon>Bangiophyceae</taxon>
        <taxon>Galdieriales</taxon>
        <taxon>Galdieriaceae</taxon>
        <taxon>Galdieria</taxon>
    </lineage>
</organism>
<evidence type="ECO:0000256" key="1">
    <source>
        <dbReference type="SAM" id="Coils"/>
    </source>
</evidence>
<dbReference type="Proteomes" id="UP001300502">
    <property type="component" value="Unassembled WGS sequence"/>
</dbReference>
<evidence type="ECO:0000313" key="4">
    <source>
        <dbReference type="EMBL" id="KAK4526139.1"/>
    </source>
</evidence>